<dbReference type="GO" id="GO:0009424">
    <property type="term" value="C:bacterial-type flagellum hook"/>
    <property type="evidence" value="ECO:0007669"/>
    <property type="project" value="InterPro"/>
</dbReference>
<protein>
    <submittedName>
        <fullName evidence="6">Flagellar hook-associated protein 3 FlgL</fullName>
    </submittedName>
</protein>
<proteinExistence type="inferred from homology"/>
<accession>A0A2S6G0N1</accession>
<dbReference type="STRING" id="37659.GCA_000703125_02813"/>
<feature type="domain" description="Flagellin N-terminal" evidence="4">
    <location>
        <begin position="5"/>
        <end position="138"/>
    </location>
</feature>
<dbReference type="OrthoDB" id="9758307at2"/>
<dbReference type="Pfam" id="PF00700">
    <property type="entry name" value="Flagellin_C"/>
    <property type="match status" value="1"/>
</dbReference>
<evidence type="ECO:0000313" key="6">
    <source>
        <dbReference type="EMBL" id="PPK49484.1"/>
    </source>
</evidence>
<keyword evidence="6" id="KW-0966">Cell projection</keyword>
<evidence type="ECO:0000259" key="5">
    <source>
        <dbReference type="Pfam" id="PF00700"/>
    </source>
</evidence>
<dbReference type="PANTHER" id="PTHR42792:SF1">
    <property type="entry name" value="FLAGELLAR HOOK-ASSOCIATED PROTEIN 3"/>
    <property type="match status" value="1"/>
</dbReference>
<name>A0A2S6G0N1_9CLOT</name>
<evidence type="ECO:0000256" key="2">
    <source>
        <dbReference type="ARBA" id="ARBA00005709"/>
    </source>
</evidence>
<comment type="caution">
    <text evidence="6">The sequence shown here is derived from an EMBL/GenBank/DDBJ whole genome shotgun (WGS) entry which is preliminary data.</text>
</comment>
<evidence type="ECO:0000313" key="7">
    <source>
        <dbReference type="Proteomes" id="UP000239863"/>
    </source>
</evidence>
<dbReference type="PANTHER" id="PTHR42792">
    <property type="entry name" value="FLAGELLIN"/>
    <property type="match status" value="1"/>
</dbReference>
<gene>
    <name evidence="6" type="ORF">BD821_101145</name>
</gene>
<organism evidence="6 7">
    <name type="scientific">Clostridium algidicarnis DSM 15099</name>
    <dbReference type="NCBI Taxonomy" id="1121295"/>
    <lineage>
        <taxon>Bacteria</taxon>
        <taxon>Bacillati</taxon>
        <taxon>Bacillota</taxon>
        <taxon>Clostridia</taxon>
        <taxon>Eubacteriales</taxon>
        <taxon>Clostridiaceae</taxon>
        <taxon>Clostridium</taxon>
    </lineage>
</organism>
<feature type="domain" description="Flagellin C-terminal" evidence="5">
    <location>
        <begin position="240"/>
        <end position="318"/>
    </location>
</feature>
<evidence type="ECO:0000259" key="4">
    <source>
        <dbReference type="Pfam" id="PF00669"/>
    </source>
</evidence>
<keyword evidence="6" id="KW-0969">Cilium</keyword>
<dbReference type="Pfam" id="PF00669">
    <property type="entry name" value="Flagellin_N"/>
    <property type="match status" value="1"/>
</dbReference>
<sequence>MRVTNKMLSHNFLSDMRNNLNNMKRIQEQGTSGKQVRRPSDNPFKVSRIMQINSDIVANKQYNENIKDTINWLDSADTALGQSGEVFKRVRDLLVSAGNAAYGSSERKAIKDEVNEKIEEFSQILNTNFDGKYIFGGTRGTSKPMDIVKTGENSKLIYRGREGQEIDIGNDEYNMINSKLSVEVSQGVYIEYNVTATEITKFQNSKKEDLDIRKILSNITDHLDSDKPEDRDKLIGEDLQGVSDILDNILKLRSGVGAKQNRMESAKERNIEENFNMTEILSEVEDIDFTENSMESYVMQTVYMASLQASARIIQPTLMDYIR</sequence>
<dbReference type="GO" id="GO:0005198">
    <property type="term" value="F:structural molecule activity"/>
    <property type="evidence" value="ECO:0007669"/>
    <property type="project" value="InterPro"/>
</dbReference>
<dbReference type="GO" id="GO:0071973">
    <property type="term" value="P:bacterial-type flagellum-dependent cell motility"/>
    <property type="evidence" value="ECO:0007669"/>
    <property type="project" value="InterPro"/>
</dbReference>
<reference evidence="6 7" key="1">
    <citation type="submission" date="2018-02" db="EMBL/GenBank/DDBJ databases">
        <title>Genomic Encyclopedia of Archaeal and Bacterial Type Strains, Phase II (KMG-II): from individual species to whole genera.</title>
        <authorList>
            <person name="Goeker M."/>
        </authorList>
    </citation>
    <scope>NUCLEOTIDE SEQUENCE [LARGE SCALE GENOMIC DNA]</scope>
    <source>
        <strain evidence="6 7">DSM 15099</strain>
    </source>
</reference>
<dbReference type="InterPro" id="IPR001492">
    <property type="entry name" value="Flagellin"/>
</dbReference>
<dbReference type="EMBL" id="PTIS01000001">
    <property type="protein sequence ID" value="PPK49484.1"/>
    <property type="molecule type" value="Genomic_DNA"/>
</dbReference>
<evidence type="ECO:0000256" key="3">
    <source>
        <dbReference type="ARBA" id="ARBA00023143"/>
    </source>
</evidence>
<dbReference type="InterPro" id="IPR046358">
    <property type="entry name" value="Flagellin_C"/>
</dbReference>
<comment type="similarity">
    <text evidence="2">Belongs to the bacterial flagellin family.</text>
</comment>
<evidence type="ECO:0000256" key="1">
    <source>
        <dbReference type="ARBA" id="ARBA00004365"/>
    </source>
</evidence>
<dbReference type="AlphaFoldDB" id="A0A2S6G0N1"/>
<dbReference type="InterPro" id="IPR001029">
    <property type="entry name" value="Flagellin_N"/>
</dbReference>
<dbReference type="NCBIfam" id="TIGR02550">
    <property type="entry name" value="flagell_flgL"/>
    <property type="match status" value="1"/>
</dbReference>
<dbReference type="RefSeq" id="WP_104408875.1">
    <property type="nucleotide sequence ID" value="NZ_PTIS01000001.1"/>
</dbReference>
<dbReference type="Gene3D" id="1.20.1330.10">
    <property type="entry name" value="f41 fragment of flagellin, N-terminal domain"/>
    <property type="match status" value="1"/>
</dbReference>
<keyword evidence="3" id="KW-0975">Bacterial flagellum</keyword>
<dbReference type="Proteomes" id="UP000239863">
    <property type="component" value="Unassembled WGS sequence"/>
</dbReference>
<keyword evidence="6" id="KW-0282">Flagellum</keyword>
<dbReference type="InterPro" id="IPR013384">
    <property type="entry name" value="Flagell_FlgL"/>
</dbReference>
<dbReference type="SUPFAM" id="SSF64518">
    <property type="entry name" value="Phase 1 flagellin"/>
    <property type="match status" value="1"/>
</dbReference>
<comment type="subcellular location">
    <subcellularLocation>
        <location evidence="1">Bacterial flagellum</location>
    </subcellularLocation>
</comment>